<reference evidence="1 2" key="1">
    <citation type="submission" date="2014-04" db="EMBL/GenBank/DDBJ databases">
        <authorList>
            <consortium name="DOE Joint Genome Institute"/>
            <person name="Kuo A."/>
            <person name="Kohler A."/>
            <person name="Nagy L.G."/>
            <person name="Floudas D."/>
            <person name="Copeland A."/>
            <person name="Barry K.W."/>
            <person name="Cichocki N."/>
            <person name="Veneault-Fourrey C."/>
            <person name="LaButti K."/>
            <person name="Lindquist E.A."/>
            <person name="Lipzen A."/>
            <person name="Lundell T."/>
            <person name="Morin E."/>
            <person name="Murat C."/>
            <person name="Sun H."/>
            <person name="Tunlid A."/>
            <person name="Henrissat B."/>
            <person name="Grigoriev I.V."/>
            <person name="Hibbett D.S."/>
            <person name="Martin F."/>
            <person name="Nordberg H.P."/>
            <person name="Cantor M.N."/>
            <person name="Hua S.X."/>
        </authorList>
    </citation>
    <scope>NUCLEOTIDE SEQUENCE [LARGE SCALE GENOMIC DNA]</scope>
    <source>
        <strain evidence="1 2">LaAM-08-1</strain>
    </source>
</reference>
<dbReference type="EMBL" id="KN838570">
    <property type="protein sequence ID" value="KIK04399.1"/>
    <property type="molecule type" value="Genomic_DNA"/>
</dbReference>
<evidence type="ECO:0000313" key="2">
    <source>
        <dbReference type="Proteomes" id="UP000054477"/>
    </source>
</evidence>
<protein>
    <submittedName>
        <fullName evidence="1">Uncharacterized protein</fullName>
    </submittedName>
</protein>
<dbReference type="SUPFAM" id="SSF53474">
    <property type="entry name" value="alpha/beta-Hydrolases"/>
    <property type="match status" value="1"/>
</dbReference>
<evidence type="ECO:0000313" key="1">
    <source>
        <dbReference type="EMBL" id="KIK04399.1"/>
    </source>
</evidence>
<dbReference type="AlphaFoldDB" id="A0A0C9XRU0"/>
<gene>
    <name evidence="1" type="ORF">K443DRAFT_4698</name>
</gene>
<proteinExistence type="predicted"/>
<keyword evidence="2" id="KW-1185">Reference proteome</keyword>
<name>A0A0C9XRU0_9AGAR</name>
<accession>A0A0C9XRU0</accession>
<dbReference type="OrthoDB" id="408631at2759"/>
<dbReference type="InterPro" id="IPR029058">
    <property type="entry name" value="AB_hydrolase_fold"/>
</dbReference>
<dbReference type="STRING" id="1095629.A0A0C9XRU0"/>
<organism evidence="1 2">
    <name type="scientific">Laccaria amethystina LaAM-08-1</name>
    <dbReference type="NCBI Taxonomy" id="1095629"/>
    <lineage>
        <taxon>Eukaryota</taxon>
        <taxon>Fungi</taxon>
        <taxon>Dikarya</taxon>
        <taxon>Basidiomycota</taxon>
        <taxon>Agaricomycotina</taxon>
        <taxon>Agaricomycetes</taxon>
        <taxon>Agaricomycetidae</taxon>
        <taxon>Agaricales</taxon>
        <taxon>Agaricineae</taxon>
        <taxon>Hydnangiaceae</taxon>
        <taxon>Laccaria</taxon>
    </lineage>
</organism>
<dbReference type="Proteomes" id="UP000054477">
    <property type="component" value="Unassembled WGS sequence"/>
</dbReference>
<sequence>MNSQPVPAPAGTRGTNPFITCLTISITNFPISAFLGCVNLTDLSVFHIDFDSADVDEQESSTLISNLDLEVSVIRVPRLQVFAYRLMSGQYVMHLLNAKCPNGDPMLDFTNVRTLSVYMEEHLELAVAQVLLPFLRVYCLYESPGERRRFPVLQALSLAWLPRADGVFLADSPLKLVQQWKVSGIPFVTGNVNDEGTTFALLSLNITNDAEFREYIKTYFLPKAPDSELVPLWSAYPNDPRDGSTFDTGFPPVQAHCGFLRQLGLSSAAKVLPPRGLSKDSWNFYSEQTLQIPPNIVFQIRAYLGYGFSTLFSFLSVKKQFHGTDLRNNLMNDYLIQFTTTLNPNNGTDVVGPQYAPASLQLYTFPTLGLPNVTIDNYSQRAECLGQTWPQIYPI</sequence>
<reference evidence="2" key="2">
    <citation type="submission" date="2015-01" db="EMBL/GenBank/DDBJ databases">
        <title>Evolutionary Origins and Diversification of the Mycorrhizal Mutualists.</title>
        <authorList>
            <consortium name="DOE Joint Genome Institute"/>
            <consortium name="Mycorrhizal Genomics Consortium"/>
            <person name="Kohler A."/>
            <person name="Kuo A."/>
            <person name="Nagy L.G."/>
            <person name="Floudas D."/>
            <person name="Copeland A."/>
            <person name="Barry K.W."/>
            <person name="Cichocki N."/>
            <person name="Veneault-Fourrey C."/>
            <person name="LaButti K."/>
            <person name="Lindquist E.A."/>
            <person name="Lipzen A."/>
            <person name="Lundell T."/>
            <person name="Morin E."/>
            <person name="Murat C."/>
            <person name="Riley R."/>
            <person name="Ohm R."/>
            <person name="Sun H."/>
            <person name="Tunlid A."/>
            <person name="Henrissat B."/>
            <person name="Grigoriev I.V."/>
            <person name="Hibbett D.S."/>
            <person name="Martin F."/>
        </authorList>
    </citation>
    <scope>NUCLEOTIDE SEQUENCE [LARGE SCALE GENOMIC DNA]</scope>
    <source>
        <strain evidence="2">LaAM-08-1</strain>
    </source>
</reference>
<dbReference type="Gene3D" id="3.40.50.1820">
    <property type="entry name" value="alpha/beta hydrolase"/>
    <property type="match status" value="1"/>
</dbReference>
<dbReference type="HOGENOM" id="CLU_698427_0_0_1"/>